<proteinExistence type="predicted"/>
<evidence type="ECO:0000313" key="1">
    <source>
        <dbReference type="EMBL" id="WED63038.1"/>
    </source>
</evidence>
<evidence type="ECO:0000313" key="2">
    <source>
        <dbReference type="Proteomes" id="UP001218638"/>
    </source>
</evidence>
<dbReference type="EMBL" id="CP119075">
    <property type="protein sequence ID" value="WED63038.1"/>
    <property type="molecule type" value="Genomic_DNA"/>
</dbReference>
<protein>
    <submittedName>
        <fullName evidence="1">Uncharacterized protein</fullName>
    </submittedName>
</protein>
<dbReference type="AlphaFoldDB" id="A0AAE9ZV47"/>
<sequence>MHGPLSALIACIALAGCTTPKRTRFVDVQSTVYGTKIAVIDADEAVVRLRVSGPNEPVFLAMVEPRVIADGLYLFPSYINKPVVSERLEVPVVELDLPAEWRDRIFWVEGESVPRWFQVFRERVRTIERRHLELPDAHESS</sequence>
<dbReference type="Proteomes" id="UP001218638">
    <property type="component" value="Chromosome"/>
</dbReference>
<dbReference type="KEGG" id="slom:PXH66_11905"/>
<dbReference type="RefSeq" id="WP_330932010.1">
    <property type="nucleotide sequence ID" value="NZ_CP119075.1"/>
</dbReference>
<organism evidence="1 2">
    <name type="scientific">Synoicihabitans lomoniglobus</name>
    <dbReference type="NCBI Taxonomy" id="2909285"/>
    <lineage>
        <taxon>Bacteria</taxon>
        <taxon>Pseudomonadati</taxon>
        <taxon>Verrucomicrobiota</taxon>
        <taxon>Opitutia</taxon>
        <taxon>Opitutales</taxon>
        <taxon>Opitutaceae</taxon>
        <taxon>Synoicihabitans</taxon>
    </lineage>
</organism>
<reference evidence="1" key="1">
    <citation type="submission" date="2023-03" db="EMBL/GenBank/DDBJ databases">
        <title>Lomoglobus Profundus gen. nov., sp. nov., a novel member of the phylum Verrucomicrobia, isolated from deep-marine sediment of South China Sea.</title>
        <authorList>
            <person name="Ahmad T."/>
            <person name="Ishaq S.E."/>
            <person name="Wang F."/>
        </authorList>
    </citation>
    <scope>NUCLEOTIDE SEQUENCE</scope>
    <source>
        <strain evidence="1">LMO-M01</strain>
    </source>
</reference>
<name>A0AAE9ZV47_9BACT</name>
<accession>A0AAE9ZV47</accession>
<keyword evidence="2" id="KW-1185">Reference proteome</keyword>
<gene>
    <name evidence="1" type="ORF">PXH66_11905</name>
</gene>